<dbReference type="InterPro" id="IPR019999">
    <property type="entry name" value="Anth_synth_I-like"/>
</dbReference>
<accession>A0ABS7JMW4</accession>
<dbReference type="Pfam" id="PF01063">
    <property type="entry name" value="Aminotran_4"/>
    <property type="match status" value="1"/>
</dbReference>
<dbReference type="InterPro" id="IPR036038">
    <property type="entry name" value="Aminotransferase-like"/>
</dbReference>
<dbReference type="Gene3D" id="3.30.470.10">
    <property type="match status" value="1"/>
</dbReference>
<dbReference type="InterPro" id="IPR043132">
    <property type="entry name" value="BCAT-like_C"/>
</dbReference>
<proteinExistence type="predicted"/>
<dbReference type="SUPFAM" id="SSF56752">
    <property type="entry name" value="D-aminoacid aminotransferase-like PLP-dependent enzymes"/>
    <property type="match status" value="1"/>
</dbReference>
<dbReference type="EMBL" id="JAIGYQ010000005">
    <property type="protein sequence ID" value="MBX7490718.1"/>
    <property type="molecule type" value="Genomic_DNA"/>
</dbReference>
<dbReference type="InterPro" id="IPR005801">
    <property type="entry name" value="ADC_synthase"/>
</dbReference>
<organism evidence="2 3">
    <name type="scientific">Helicobacter turcicus</name>
    <dbReference type="NCBI Taxonomy" id="2867412"/>
    <lineage>
        <taxon>Bacteria</taxon>
        <taxon>Pseudomonadati</taxon>
        <taxon>Campylobacterota</taxon>
        <taxon>Epsilonproteobacteria</taxon>
        <taxon>Campylobacterales</taxon>
        <taxon>Helicobacteraceae</taxon>
        <taxon>Helicobacter</taxon>
    </lineage>
</organism>
<dbReference type="Gene3D" id="3.60.120.10">
    <property type="entry name" value="Anthranilate synthase"/>
    <property type="match status" value="1"/>
</dbReference>
<dbReference type="PRINTS" id="PR00095">
    <property type="entry name" value="ANTSNTHASEI"/>
</dbReference>
<dbReference type="PANTHER" id="PTHR11236">
    <property type="entry name" value="AMINOBENZOATE/ANTHRANILATE SYNTHASE"/>
    <property type="match status" value="1"/>
</dbReference>
<keyword evidence="2" id="KW-0032">Aminotransferase</keyword>
<reference evidence="2 3" key="1">
    <citation type="submission" date="2021-08" db="EMBL/GenBank/DDBJ databases">
        <title>Helicobacter spp. isolated from feces of Anatolian Ground Squirrel (Spermophilus xanthoprymnus) in Turkey.</title>
        <authorList>
            <person name="Aydin F."/>
            <person name="Abay S."/>
            <person name="Kayman T."/>
            <person name="Karakaya E."/>
            <person name="Saticioglu I.B."/>
        </authorList>
    </citation>
    <scope>NUCLEOTIDE SEQUENCE [LARGE SCALE GENOMIC DNA]</scope>
    <source>
        <strain evidence="2 3">Faydin-H70</strain>
    </source>
</reference>
<dbReference type="Gene3D" id="3.20.10.10">
    <property type="entry name" value="D-amino Acid Aminotransferase, subunit A, domain 2"/>
    <property type="match status" value="1"/>
</dbReference>
<evidence type="ECO:0000313" key="2">
    <source>
        <dbReference type="EMBL" id="MBX7490718.1"/>
    </source>
</evidence>
<evidence type="ECO:0000313" key="3">
    <source>
        <dbReference type="Proteomes" id="UP000700059"/>
    </source>
</evidence>
<protein>
    <submittedName>
        <fullName evidence="2">Bifunctional anthranilate synthase component I family protein/class IV aminotransferase</fullName>
    </submittedName>
</protein>
<keyword evidence="2" id="KW-0808">Transferase</keyword>
<name>A0ABS7JMW4_9HELI</name>
<dbReference type="RefSeq" id="WP_221532073.1">
    <property type="nucleotide sequence ID" value="NZ_JAIGYP010000005.1"/>
</dbReference>
<dbReference type="InterPro" id="IPR001544">
    <property type="entry name" value="Aminotrans_IV"/>
</dbReference>
<gene>
    <name evidence="2" type="ORF">K4G57_04465</name>
</gene>
<dbReference type="SUPFAM" id="SSF56322">
    <property type="entry name" value="ADC synthase"/>
    <property type="match status" value="1"/>
</dbReference>
<sequence>MFCIYGKYRYEKPLRTLVCFKSAEIMDFFREIQSDTRGFWIGYVCYEALNKLESKTPLSEFILFSKCEKWEAKQENIKQKNDSVFSIQKPFFYPNIQKNFSESAYMQAFSRIKEELSAGNTYQVNFAQELQLSSHCSGFEIFKALATRQKTSYCCYFKSAFMEIISFSPELFFKIKGEKITFQPMKGTIKRGANKQEDKNLKKLIKSDFKSQSENLMIVDLLRNDMSQIIKLGSLRIPKMLKILKFKTLFQMVSTLKACLNTHDLGTIFSAVFPCGSVTGAPKFHTMRIIESLEQNKRGVYCGALGVIGDKKTIFSVPIRTLSKQNDESFYRYGVGSGVVWDSNVKDEFEELQLKAQFLTPTLNFMLFETMLMHKNRIFLLHKHKKRLLNSAKALGFSTHKLCFLETIKEVEAPKDLSLEDFLILNSPKLESLWGEAKGIPYLQNLHGVFRVHLVLHKNGDFAITQSPIDTITSQKVRLATLQLSSQNDLLYHKTTLRTERKIPKGYFDVLYFNERNELCEGARSNVMLLKNGTFLTPPISCGILGGTLREVLLECGILKEQVLHKSDLKNVQLYLLNALRGILPVELV</sequence>
<dbReference type="Pfam" id="PF00425">
    <property type="entry name" value="Chorismate_bind"/>
    <property type="match status" value="1"/>
</dbReference>
<dbReference type="PANTHER" id="PTHR11236:SF50">
    <property type="entry name" value="AMINODEOXYCHORISMATE SYNTHASE COMPONENT 1"/>
    <property type="match status" value="1"/>
</dbReference>
<dbReference type="GO" id="GO:0008483">
    <property type="term" value="F:transaminase activity"/>
    <property type="evidence" value="ECO:0007669"/>
    <property type="project" value="UniProtKB-KW"/>
</dbReference>
<dbReference type="InterPro" id="IPR043131">
    <property type="entry name" value="BCAT-like_N"/>
</dbReference>
<dbReference type="InterPro" id="IPR015890">
    <property type="entry name" value="Chorismate_C"/>
</dbReference>
<comment type="caution">
    <text evidence="2">The sequence shown here is derived from an EMBL/GenBank/DDBJ whole genome shotgun (WGS) entry which is preliminary data.</text>
</comment>
<dbReference type="Proteomes" id="UP000700059">
    <property type="component" value="Unassembled WGS sequence"/>
</dbReference>
<feature type="domain" description="Chorismate-utilising enzyme C-terminal" evidence="1">
    <location>
        <begin position="102"/>
        <end position="355"/>
    </location>
</feature>
<evidence type="ECO:0000259" key="1">
    <source>
        <dbReference type="Pfam" id="PF00425"/>
    </source>
</evidence>
<keyword evidence="3" id="KW-1185">Reference proteome</keyword>